<accession>A0A6L5X7W4</accession>
<dbReference type="GO" id="GO:0003677">
    <property type="term" value="F:DNA binding"/>
    <property type="evidence" value="ECO:0007669"/>
    <property type="project" value="InterPro"/>
</dbReference>
<dbReference type="EMBL" id="VULZ01000014">
    <property type="protein sequence ID" value="MSS15677.1"/>
    <property type="molecule type" value="Genomic_DNA"/>
</dbReference>
<feature type="domain" description="HTH cro/C1-type" evidence="2">
    <location>
        <begin position="36"/>
        <end position="90"/>
    </location>
</feature>
<dbReference type="AlphaFoldDB" id="A0A6L5X7W4"/>
<protein>
    <submittedName>
        <fullName evidence="3">Helix-turn-helix domain-containing protein</fullName>
    </submittedName>
</protein>
<comment type="caution">
    <text evidence="3">The sequence shown here is derived from an EMBL/GenBank/DDBJ whole genome shotgun (WGS) entry which is preliminary data.</text>
</comment>
<keyword evidence="4" id="KW-1185">Reference proteome</keyword>
<evidence type="ECO:0000259" key="2">
    <source>
        <dbReference type="PROSITE" id="PS50943"/>
    </source>
</evidence>
<dbReference type="Pfam" id="PF01381">
    <property type="entry name" value="HTH_3"/>
    <property type="match status" value="1"/>
</dbReference>
<evidence type="ECO:0000313" key="3">
    <source>
        <dbReference type="EMBL" id="MSS15677.1"/>
    </source>
</evidence>
<feature type="coiled-coil region" evidence="1">
    <location>
        <begin position="186"/>
        <end position="213"/>
    </location>
</feature>
<dbReference type="Proteomes" id="UP000481852">
    <property type="component" value="Unassembled WGS sequence"/>
</dbReference>
<organism evidence="3 4">
    <name type="scientific">Porcincola intestinalis</name>
    <dbReference type="NCBI Taxonomy" id="2606632"/>
    <lineage>
        <taxon>Bacteria</taxon>
        <taxon>Bacillati</taxon>
        <taxon>Bacillota</taxon>
        <taxon>Clostridia</taxon>
        <taxon>Lachnospirales</taxon>
        <taxon>Lachnospiraceae</taxon>
        <taxon>Porcincola</taxon>
    </lineage>
</organism>
<dbReference type="CDD" id="cd00093">
    <property type="entry name" value="HTH_XRE"/>
    <property type="match status" value="1"/>
</dbReference>
<dbReference type="InterPro" id="IPR001387">
    <property type="entry name" value="Cro/C1-type_HTH"/>
</dbReference>
<evidence type="ECO:0000313" key="4">
    <source>
        <dbReference type="Proteomes" id="UP000481852"/>
    </source>
</evidence>
<name>A0A6L5X7W4_9FIRM</name>
<dbReference type="SUPFAM" id="SSF47413">
    <property type="entry name" value="lambda repressor-like DNA-binding domains"/>
    <property type="match status" value="1"/>
</dbReference>
<evidence type="ECO:0000256" key="1">
    <source>
        <dbReference type="SAM" id="Coils"/>
    </source>
</evidence>
<reference evidence="3 4" key="1">
    <citation type="submission" date="2019-08" db="EMBL/GenBank/DDBJ databases">
        <title>In-depth cultivation of the pig gut microbiome towards novel bacterial diversity and tailored functional studies.</title>
        <authorList>
            <person name="Wylensek D."/>
            <person name="Hitch T.C.A."/>
            <person name="Clavel T."/>
        </authorList>
    </citation>
    <scope>NUCLEOTIDE SEQUENCE [LARGE SCALE GENOMIC DNA]</scope>
    <source>
        <strain evidence="3 4">Oil+RF-744-WCA-WT-11</strain>
    </source>
</reference>
<dbReference type="Gene3D" id="1.10.260.40">
    <property type="entry name" value="lambda repressor-like DNA-binding domains"/>
    <property type="match status" value="1"/>
</dbReference>
<gene>
    <name evidence="3" type="ORF">FYJ35_11655</name>
</gene>
<dbReference type="SMART" id="SM00530">
    <property type="entry name" value="HTH_XRE"/>
    <property type="match status" value="1"/>
</dbReference>
<sequence length="215" mass="24587">MCLSGGNRMHIQNPTAQEDLLDFYDRTAAERVGRRIREIRMAVGLSQTELGEKIGLSADRVRKYENGARKPKSDLIKKIADVLGVEPIAFVDPVTVNTVGDMYAFFEMEKLFGLKVKREGGKLSLTFGDGFTGSMNDFLDKWEKELSTYKEELSSATSDEEKSQATQRYNMWKWTFPKCIYHKINLESKEQKKARLEEQIKQLSQELSDLNNDGN</sequence>
<dbReference type="PROSITE" id="PS50943">
    <property type="entry name" value="HTH_CROC1"/>
    <property type="match status" value="1"/>
</dbReference>
<keyword evidence="1" id="KW-0175">Coiled coil</keyword>
<dbReference type="InterPro" id="IPR010982">
    <property type="entry name" value="Lambda_DNA-bd_dom_sf"/>
</dbReference>
<proteinExistence type="predicted"/>